<gene>
    <name evidence="1" type="ORF">CI088_08025</name>
</gene>
<protein>
    <submittedName>
        <fullName evidence="1">Uncharacterized protein</fullName>
    </submittedName>
</protein>
<accession>A0A2W3Z1P3</accession>
<evidence type="ECO:0000313" key="1">
    <source>
        <dbReference type="EMBL" id="PZL73736.1"/>
    </source>
</evidence>
<reference evidence="1 2" key="1">
    <citation type="submission" date="2017-11" db="EMBL/GenBank/DDBJ databases">
        <title>Draft genome sequence of Enterococcus plantarum TRW2 strain isolated from lettuce.</title>
        <authorList>
            <person name="Kim E.B."/>
            <person name="Marco M.L."/>
            <person name="Williams T.R."/>
            <person name="You I.H."/>
        </authorList>
    </citation>
    <scope>NUCLEOTIDE SEQUENCE [LARGE SCALE GENOMIC DNA]</scope>
    <source>
        <strain evidence="1 2">TRW2</strain>
    </source>
</reference>
<sequence>MKKLSKKQLGLIVVVALIGVGGSIVYTSSQNQVKAQQEQVDKQADKFATLGKEVKALFDEKKTSFLSDNTTKEKIEGLNKRY</sequence>
<comment type="caution">
    <text evidence="1">The sequence shown here is derived from an EMBL/GenBank/DDBJ whole genome shotgun (WGS) entry which is preliminary data.</text>
</comment>
<dbReference type="RefSeq" id="WP_146237806.1">
    <property type="nucleotide sequence ID" value="NZ_PIEU01000065.1"/>
</dbReference>
<name>A0A2W3Z1P3_9ENTE</name>
<feature type="non-terminal residue" evidence="1">
    <location>
        <position position="82"/>
    </location>
</feature>
<dbReference type="AlphaFoldDB" id="A0A2W3Z1P3"/>
<dbReference type="EMBL" id="PIEU01000065">
    <property type="protein sequence ID" value="PZL73736.1"/>
    <property type="molecule type" value="Genomic_DNA"/>
</dbReference>
<organism evidence="1 2">
    <name type="scientific">Enterococcus plantarum</name>
    <dbReference type="NCBI Taxonomy" id="1077675"/>
    <lineage>
        <taxon>Bacteria</taxon>
        <taxon>Bacillati</taxon>
        <taxon>Bacillota</taxon>
        <taxon>Bacilli</taxon>
        <taxon>Lactobacillales</taxon>
        <taxon>Enterococcaceae</taxon>
        <taxon>Enterococcus</taxon>
    </lineage>
</organism>
<dbReference type="Proteomes" id="UP000249828">
    <property type="component" value="Unassembled WGS sequence"/>
</dbReference>
<evidence type="ECO:0000313" key="2">
    <source>
        <dbReference type="Proteomes" id="UP000249828"/>
    </source>
</evidence>
<proteinExistence type="predicted"/>
<keyword evidence="2" id="KW-1185">Reference proteome</keyword>